<dbReference type="InterPro" id="IPR038416">
    <property type="entry name" value="Ribosom_S30AE_C_sf"/>
</dbReference>
<gene>
    <name evidence="3" type="primary">hpf</name>
    <name evidence="5" type="ORF">IO99_02550</name>
</gene>
<comment type="function">
    <text evidence="3">Required for dimerization of active 70S ribosomes into 100S ribosomes in stationary phase; 100S ribosomes are translationally inactive and sometimes present during exponential growth.</text>
</comment>
<dbReference type="Gene3D" id="3.30.160.100">
    <property type="entry name" value="Ribosome hibernation promotion factor-like"/>
    <property type="match status" value="1"/>
</dbReference>
<comment type="subunit">
    <text evidence="3">Interacts with 100S ribosomes.</text>
</comment>
<feature type="domain" description="Sigma 54 modulation/S30EA ribosomal protein C-terminal" evidence="4">
    <location>
        <begin position="116"/>
        <end position="171"/>
    </location>
</feature>
<dbReference type="GO" id="GO:0045900">
    <property type="term" value="P:negative regulation of translational elongation"/>
    <property type="evidence" value="ECO:0007669"/>
    <property type="project" value="TreeGrafter"/>
</dbReference>
<comment type="subcellular location">
    <subcellularLocation>
        <location evidence="3">Cytoplasm</location>
    </subcellularLocation>
</comment>
<reference evidence="5 6" key="1">
    <citation type="submission" date="2014-07" db="EMBL/GenBank/DDBJ databases">
        <title>Draft genome of Clostridium sulfidigenes 113A isolated from sediments associated with methane hydrate from Krishna Godavari basin.</title>
        <authorList>
            <person name="Honkalas V.S."/>
            <person name="Dabir A.P."/>
            <person name="Arora P."/>
            <person name="Dhakephalkar P.K."/>
        </authorList>
    </citation>
    <scope>NUCLEOTIDE SEQUENCE [LARGE SCALE GENOMIC DNA]</scope>
    <source>
        <strain evidence="5 6">113A</strain>
    </source>
</reference>
<dbReference type="CDD" id="cd00552">
    <property type="entry name" value="RaiA"/>
    <property type="match status" value="1"/>
</dbReference>
<dbReference type="STRING" id="318464.IO99_02550"/>
<dbReference type="InterPro" id="IPR034694">
    <property type="entry name" value="HPF_long/plastid"/>
</dbReference>
<dbReference type="SUPFAM" id="SSF69754">
    <property type="entry name" value="Ribosome binding protein Y (YfiA homologue)"/>
    <property type="match status" value="1"/>
</dbReference>
<evidence type="ECO:0000256" key="3">
    <source>
        <dbReference type="HAMAP-Rule" id="MF_00839"/>
    </source>
</evidence>
<dbReference type="HAMAP" id="MF_00839">
    <property type="entry name" value="HPF"/>
    <property type="match status" value="1"/>
</dbReference>
<name>A0A084JHU4_9CLOT</name>
<accession>A0A084JHU4</accession>
<comment type="similarity">
    <text evidence="3">Belongs to the HPF/YfiA ribosome-associated protein family. Long HPF subfamily.</text>
</comment>
<sequence length="176" mass="20538">MKVRVIGRNIEVTEGLRAAVEKKLSKLDKFFVNNENATATLSVEKNIHKIEVIIPFNSALLRAEVRNGDMYNAIDTVIDKLEGQIRKQKTKLERRNYDSSLRFNNIERYADYDEEKEPRIVKTKRFAIKPMSQEEAVLQMELLGHDFYVFMNGDTDEVNVVYKRKDGNYGLIEQDF</sequence>
<dbReference type="RefSeq" id="WP_035129771.1">
    <property type="nucleotide sequence ID" value="NZ_JPMD01000002.1"/>
</dbReference>
<organism evidence="5 6">
    <name type="scientific">Clostridium sulfidigenes</name>
    <dbReference type="NCBI Taxonomy" id="318464"/>
    <lineage>
        <taxon>Bacteria</taxon>
        <taxon>Bacillati</taxon>
        <taxon>Bacillota</taxon>
        <taxon>Clostridia</taxon>
        <taxon>Eubacteriales</taxon>
        <taxon>Clostridiaceae</taxon>
        <taxon>Clostridium</taxon>
    </lineage>
</organism>
<protein>
    <recommendedName>
        <fullName evidence="3">Ribosome hibernation promoting factor</fullName>
        <shortName evidence="3">HPF</shortName>
    </recommendedName>
</protein>
<dbReference type="EMBL" id="JPMD01000002">
    <property type="protein sequence ID" value="KEZ88528.1"/>
    <property type="molecule type" value="Genomic_DNA"/>
</dbReference>
<keyword evidence="2 3" id="KW-0810">Translation regulation</keyword>
<dbReference type="GO" id="GO:0022627">
    <property type="term" value="C:cytosolic small ribosomal subunit"/>
    <property type="evidence" value="ECO:0007669"/>
    <property type="project" value="TreeGrafter"/>
</dbReference>
<dbReference type="InterPro" id="IPR003489">
    <property type="entry name" value="RHF/RaiA"/>
</dbReference>
<dbReference type="Pfam" id="PF16321">
    <property type="entry name" value="Ribosom_S30AE_C"/>
    <property type="match status" value="1"/>
</dbReference>
<dbReference type="Pfam" id="PF02482">
    <property type="entry name" value="Ribosomal_S30AE"/>
    <property type="match status" value="1"/>
</dbReference>
<dbReference type="InterPro" id="IPR032528">
    <property type="entry name" value="Ribosom_S30AE_C"/>
</dbReference>
<keyword evidence="1 3" id="KW-0963">Cytoplasm</keyword>
<evidence type="ECO:0000313" key="6">
    <source>
        <dbReference type="Proteomes" id="UP000028542"/>
    </source>
</evidence>
<dbReference type="GO" id="GO:0043024">
    <property type="term" value="F:ribosomal small subunit binding"/>
    <property type="evidence" value="ECO:0007669"/>
    <property type="project" value="TreeGrafter"/>
</dbReference>
<dbReference type="NCBIfam" id="TIGR00741">
    <property type="entry name" value="yfiA"/>
    <property type="match status" value="1"/>
</dbReference>
<dbReference type="eggNOG" id="COG1544">
    <property type="taxonomic scope" value="Bacteria"/>
</dbReference>
<dbReference type="PANTHER" id="PTHR33231:SF1">
    <property type="entry name" value="30S RIBOSOMAL PROTEIN"/>
    <property type="match status" value="1"/>
</dbReference>
<evidence type="ECO:0000256" key="2">
    <source>
        <dbReference type="ARBA" id="ARBA00022845"/>
    </source>
</evidence>
<dbReference type="FunFam" id="3.30.505.50:FF:000001">
    <property type="entry name" value="Ribosome hibernation promoting factor"/>
    <property type="match status" value="1"/>
</dbReference>
<dbReference type="Gene3D" id="3.30.505.50">
    <property type="entry name" value="Sigma 54 modulation/S30EA ribosomal protein, C-terminal domain"/>
    <property type="match status" value="1"/>
</dbReference>
<dbReference type="PANTHER" id="PTHR33231">
    <property type="entry name" value="30S RIBOSOMAL PROTEIN"/>
    <property type="match status" value="1"/>
</dbReference>
<keyword evidence="6" id="KW-1185">Reference proteome</keyword>
<dbReference type="Proteomes" id="UP000028542">
    <property type="component" value="Unassembled WGS sequence"/>
</dbReference>
<dbReference type="AlphaFoldDB" id="A0A084JHU4"/>
<dbReference type="InterPro" id="IPR036567">
    <property type="entry name" value="RHF-like"/>
</dbReference>
<evidence type="ECO:0000259" key="4">
    <source>
        <dbReference type="Pfam" id="PF16321"/>
    </source>
</evidence>
<evidence type="ECO:0000313" key="5">
    <source>
        <dbReference type="EMBL" id="KEZ88528.1"/>
    </source>
</evidence>
<proteinExistence type="inferred from homology"/>
<evidence type="ECO:0000256" key="1">
    <source>
        <dbReference type="ARBA" id="ARBA00022490"/>
    </source>
</evidence>
<comment type="caution">
    <text evidence="5">The sequence shown here is derived from an EMBL/GenBank/DDBJ whole genome shotgun (WGS) entry which is preliminary data.</text>
</comment>
<dbReference type="InterPro" id="IPR050574">
    <property type="entry name" value="HPF/YfiA_ribosome-assoc"/>
</dbReference>